<feature type="transmembrane region" description="Helical" evidence="5">
    <location>
        <begin position="194"/>
        <end position="214"/>
    </location>
</feature>
<keyword evidence="5" id="KW-1133">Transmembrane helix</keyword>
<dbReference type="SMART" id="SM00304">
    <property type="entry name" value="HAMP"/>
    <property type="match status" value="1"/>
</dbReference>
<dbReference type="Proteomes" id="UP001166585">
    <property type="component" value="Unassembled WGS sequence"/>
</dbReference>
<feature type="domain" description="Methyl-accepting transducer" evidence="6">
    <location>
        <begin position="310"/>
        <end position="546"/>
    </location>
</feature>
<dbReference type="SMART" id="SM00283">
    <property type="entry name" value="MA"/>
    <property type="match status" value="1"/>
</dbReference>
<organism evidence="8 9">
    <name type="scientific">Ancylobacter radicis</name>
    <dbReference type="NCBI Taxonomy" id="2836179"/>
    <lineage>
        <taxon>Bacteria</taxon>
        <taxon>Pseudomonadati</taxon>
        <taxon>Pseudomonadota</taxon>
        <taxon>Alphaproteobacteria</taxon>
        <taxon>Hyphomicrobiales</taxon>
        <taxon>Xanthobacteraceae</taxon>
        <taxon>Ancylobacter</taxon>
    </lineage>
</organism>
<reference evidence="8" key="1">
    <citation type="submission" date="2021-05" db="EMBL/GenBank/DDBJ databases">
        <authorList>
            <person name="Sun Q."/>
            <person name="Inoue M."/>
        </authorList>
    </citation>
    <scope>NUCLEOTIDE SEQUENCE</scope>
    <source>
        <strain evidence="8">VKM B-3255</strain>
    </source>
</reference>
<evidence type="ECO:0000259" key="6">
    <source>
        <dbReference type="PROSITE" id="PS50111"/>
    </source>
</evidence>
<keyword evidence="1 3" id="KW-0807">Transducer</keyword>
<proteinExistence type="inferred from homology"/>
<dbReference type="PROSITE" id="PS50885">
    <property type="entry name" value="HAMP"/>
    <property type="match status" value="1"/>
</dbReference>
<feature type="domain" description="HAMP" evidence="7">
    <location>
        <begin position="216"/>
        <end position="269"/>
    </location>
</feature>
<dbReference type="EMBL" id="JAHCQH010000016">
    <property type="protein sequence ID" value="MBS9477690.1"/>
    <property type="molecule type" value="Genomic_DNA"/>
</dbReference>
<comment type="caution">
    <text evidence="8">The sequence shown here is derived from an EMBL/GenBank/DDBJ whole genome shotgun (WGS) entry which is preliminary data.</text>
</comment>
<keyword evidence="5" id="KW-0472">Membrane</keyword>
<feature type="coiled-coil region" evidence="4">
    <location>
        <begin position="253"/>
        <end position="282"/>
    </location>
</feature>
<keyword evidence="5" id="KW-0812">Transmembrane</keyword>
<dbReference type="InterPro" id="IPR004089">
    <property type="entry name" value="MCPsignal_dom"/>
</dbReference>
<protein>
    <submittedName>
        <fullName evidence="8">Methyl-accepting chemotaxis protein</fullName>
    </submittedName>
</protein>
<sequence length="566" mass="59617">MSFKNLPLIGKISSLLLLLAFFASGLVYLAGTKMQSIDDAYGAALAGPARATVAAARANRFVVWYNQAVFQSISAVSAEENNRAMEVQKQAVDSFHSRMASARELDPTQSATLDELVRRFDQMVNVDCASIVKRANESTNAQEAVAIGVEYNQTCIPLSRALVADISKFVDTREQDLGTLAAELHATAESTENMVYLGTAAALVLVLAIAFFVTRLGIVRPITRTADVLGLLADGKFDLTVEGTDRKDEIGGMAKAAERLRIALEEAERVREEARMAELRSAQRLASERNAIADDFEVKMGTLADAFATSSGDVSTAARNLSATAEETSRQAEAVTNAAAEASTNVQTVAAATEEMTSSIREIGTQVTQAATIASAGSEEVNRAANEIRELSEAANKIGEVVSLITDIAGQTNLLSLNATIEAARAGDAGRGFGVVAQEVKQLAEQTARATQEIASKVQDIQQATGRTVNSIEKIVGTITQIRDATSMIASAVEEQTATTQEIAANTHMAASGTGAVNDNIAGVGRAAEMTGAASTQLSSLSTSLSSQAGDLQRQVAEFVKNLRAG</sequence>
<evidence type="ECO:0000256" key="1">
    <source>
        <dbReference type="ARBA" id="ARBA00023224"/>
    </source>
</evidence>
<name>A0ABS5R7Q4_9HYPH</name>
<dbReference type="InterPro" id="IPR003660">
    <property type="entry name" value="HAMP_dom"/>
</dbReference>
<dbReference type="PANTHER" id="PTHR32089:SF112">
    <property type="entry name" value="LYSOZYME-LIKE PROTEIN-RELATED"/>
    <property type="match status" value="1"/>
</dbReference>
<dbReference type="SUPFAM" id="SSF58104">
    <property type="entry name" value="Methyl-accepting chemotaxis protein (MCP) signaling domain"/>
    <property type="match status" value="1"/>
</dbReference>
<evidence type="ECO:0000256" key="5">
    <source>
        <dbReference type="SAM" id="Phobius"/>
    </source>
</evidence>
<dbReference type="InterPro" id="IPR004090">
    <property type="entry name" value="Chemotax_Me-accpt_rcpt"/>
</dbReference>
<dbReference type="PANTHER" id="PTHR32089">
    <property type="entry name" value="METHYL-ACCEPTING CHEMOTAXIS PROTEIN MCPB"/>
    <property type="match status" value="1"/>
</dbReference>
<dbReference type="PRINTS" id="PR00260">
    <property type="entry name" value="CHEMTRNSDUCR"/>
</dbReference>
<dbReference type="Gene3D" id="1.10.287.950">
    <property type="entry name" value="Methyl-accepting chemotaxis protein"/>
    <property type="match status" value="1"/>
</dbReference>
<evidence type="ECO:0000259" key="7">
    <source>
        <dbReference type="PROSITE" id="PS50885"/>
    </source>
</evidence>
<comment type="similarity">
    <text evidence="2">Belongs to the methyl-accepting chemotaxis (MCP) protein family.</text>
</comment>
<accession>A0ABS5R7Q4</accession>
<evidence type="ECO:0000313" key="9">
    <source>
        <dbReference type="Proteomes" id="UP001166585"/>
    </source>
</evidence>
<evidence type="ECO:0000256" key="2">
    <source>
        <dbReference type="ARBA" id="ARBA00029447"/>
    </source>
</evidence>
<evidence type="ECO:0000313" key="8">
    <source>
        <dbReference type="EMBL" id="MBS9477690.1"/>
    </source>
</evidence>
<keyword evidence="4" id="KW-0175">Coiled coil</keyword>
<evidence type="ECO:0000256" key="3">
    <source>
        <dbReference type="PROSITE-ProRule" id="PRU00284"/>
    </source>
</evidence>
<dbReference type="Gene3D" id="6.10.340.10">
    <property type="match status" value="1"/>
</dbReference>
<dbReference type="Pfam" id="PF00015">
    <property type="entry name" value="MCPsignal"/>
    <property type="match status" value="1"/>
</dbReference>
<feature type="coiled-coil region" evidence="4">
    <location>
        <begin position="318"/>
        <end position="345"/>
    </location>
</feature>
<evidence type="ECO:0000256" key="4">
    <source>
        <dbReference type="SAM" id="Coils"/>
    </source>
</evidence>
<gene>
    <name evidence="8" type="ORF">KIP89_11270</name>
</gene>
<dbReference type="RefSeq" id="WP_213755540.1">
    <property type="nucleotide sequence ID" value="NZ_JAHCQH010000016.1"/>
</dbReference>
<keyword evidence="9" id="KW-1185">Reference proteome</keyword>
<dbReference type="PROSITE" id="PS50111">
    <property type="entry name" value="CHEMOTAXIS_TRANSDUC_2"/>
    <property type="match status" value="1"/>
</dbReference>